<feature type="region of interest" description="Disordered" evidence="1">
    <location>
        <begin position="9"/>
        <end position="118"/>
    </location>
</feature>
<dbReference type="AlphaFoldDB" id="A0A1R1PS41"/>
<name>A0A1R1PS41_ZANCU</name>
<feature type="compositionally biased region" description="Basic and acidic residues" evidence="1">
    <location>
        <begin position="106"/>
        <end position="118"/>
    </location>
</feature>
<evidence type="ECO:0000313" key="3">
    <source>
        <dbReference type="Proteomes" id="UP000188320"/>
    </source>
</evidence>
<comment type="caution">
    <text evidence="2">The sequence shown here is derived from an EMBL/GenBank/DDBJ whole genome shotgun (WGS) entry which is preliminary data.</text>
</comment>
<gene>
    <name evidence="2" type="ORF">AX774_g2700</name>
</gene>
<proteinExistence type="predicted"/>
<feature type="compositionally biased region" description="Basic and acidic residues" evidence="1">
    <location>
        <begin position="74"/>
        <end position="89"/>
    </location>
</feature>
<accession>A0A1R1PS41</accession>
<keyword evidence="3" id="KW-1185">Reference proteome</keyword>
<dbReference type="Proteomes" id="UP000188320">
    <property type="component" value="Unassembled WGS sequence"/>
</dbReference>
<feature type="compositionally biased region" description="Basic and acidic residues" evidence="1">
    <location>
        <begin position="10"/>
        <end position="38"/>
    </location>
</feature>
<protein>
    <submittedName>
        <fullName evidence="2">Uncharacterized protein</fullName>
    </submittedName>
</protein>
<sequence length="118" mass="14337">MWCHNRCKFNKHENRRNNGDGRDDRNNRDNRDNRDNRQRPTKTKLPFNKNYQNHGSSRHKLSLDHIRYNINSEYSDRFKHEKHNDDGRGGHKFKNHNKNVHNHNQKISDKSSNHDRGE</sequence>
<dbReference type="EMBL" id="LSSK01000313">
    <property type="protein sequence ID" value="OMH83774.1"/>
    <property type="molecule type" value="Genomic_DNA"/>
</dbReference>
<evidence type="ECO:0000313" key="2">
    <source>
        <dbReference type="EMBL" id="OMH83774.1"/>
    </source>
</evidence>
<reference evidence="3" key="1">
    <citation type="submission" date="2017-01" db="EMBL/GenBank/DDBJ databases">
        <authorList>
            <person name="Wang Y."/>
            <person name="White M."/>
            <person name="Kvist S."/>
            <person name="Moncalvo J.-M."/>
        </authorList>
    </citation>
    <scope>NUCLEOTIDE SEQUENCE [LARGE SCALE GENOMIC DNA]</scope>
    <source>
        <strain evidence="3">COL-18-3</strain>
    </source>
</reference>
<evidence type="ECO:0000256" key="1">
    <source>
        <dbReference type="SAM" id="MobiDB-lite"/>
    </source>
</evidence>
<feature type="compositionally biased region" description="Basic residues" evidence="1">
    <location>
        <begin position="90"/>
        <end position="104"/>
    </location>
</feature>
<organism evidence="2 3">
    <name type="scientific">Zancudomyces culisetae</name>
    <name type="common">Gut fungus</name>
    <name type="synonym">Smittium culisetae</name>
    <dbReference type="NCBI Taxonomy" id="1213189"/>
    <lineage>
        <taxon>Eukaryota</taxon>
        <taxon>Fungi</taxon>
        <taxon>Fungi incertae sedis</taxon>
        <taxon>Zoopagomycota</taxon>
        <taxon>Kickxellomycotina</taxon>
        <taxon>Harpellomycetes</taxon>
        <taxon>Harpellales</taxon>
        <taxon>Legeriomycetaceae</taxon>
        <taxon>Zancudomyces</taxon>
    </lineage>
</organism>